<dbReference type="SUPFAM" id="SSF48264">
    <property type="entry name" value="Cytochrome P450"/>
    <property type="match status" value="1"/>
</dbReference>
<evidence type="ECO:0000256" key="9">
    <source>
        <dbReference type="RuleBase" id="RU000461"/>
    </source>
</evidence>
<dbReference type="AlphaFoldDB" id="A0A1L9R8Z1"/>
<keyword evidence="10" id="KW-0732">Signal</keyword>
<feature type="chain" id="PRO_5009887438" description="Cytochrome P450" evidence="10">
    <location>
        <begin position="18"/>
        <end position="570"/>
    </location>
</feature>
<dbReference type="GO" id="GO:0004497">
    <property type="term" value="F:monooxygenase activity"/>
    <property type="evidence" value="ECO:0007669"/>
    <property type="project" value="UniProtKB-KW"/>
</dbReference>
<dbReference type="InterPro" id="IPR001128">
    <property type="entry name" value="Cyt_P450"/>
</dbReference>
<evidence type="ECO:0000256" key="1">
    <source>
        <dbReference type="ARBA" id="ARBA00001971"/>
    </source>
</evidence>
<evidence type="ECO:0000256" key="6">
    <source>
        <dbReference type="ARBA" id="ARBA00023004"/>
    </source>
</evidence>
<dbReference type="InterPro" id="IPR017972">
    <property type="entry name" value="Cyt_P450_CS"/>
</dbReference>
<keyword evidence="12" id="KW-1185">Reference proteome</keyword>
<keyword evidence="6 8" id="KW-0408">Iron</keyword>
<reference evidence="12" key="1">
    <citation type="journal article" date="2017" name="Genome Biol.">
        <title>Comparative genomics reveals high biological diversity and specific adaptations in the industrially and medically important fungal genus Aspergillus.</title>
        <authorList>
            <person name="de Vries R.P."/>
            <person name="Riley R."/>
            <person name="Wiebenga A."/>
            <person name="Aguilar-Osorio G."/>
            <person name="Amillis S."/>
            <person name="Uchima C.A."/>
            <person name="Anderluh G."/>
            <person name="Asadollahi M."/>
            <person name="Askin M."/>
            <person name="Barry K."/>
            <person name="Battaglia E."/>
            <person name="Bayram O."/>
            <person name="Benocci T."/>
            <person name="Braus-Stromeyer S.A."/>
            <person name="Caldana C."/>
            <person name="Canovas D."/>
            <person name="Cerqueira G.C."/>
            <person name="Chen F."/>
            <person name="Chen W."/>
            <person name="Choi C."/>
            <person name="Clum A."/>
            <person name="Dos Santos R.A."/>
            <person name="Damasio A.R."/>
            <person name="Diallinas G."/>
            <person name="Emri T."/>
            <person name="Fekete E."/>
            <person name="Flipphi M."/>
            <person name="Freyberg S."/>
            <person name="Gallo A."/>
            <person name="Gournas C."/>
            <person name="Habgood R."/>
            <person name="Hainaut M."/>
            <person name="Harispe M.L."/>
            <person name="Henrissat B."/>
            <person name="Hilden K.S."/>
            <person name="Hope R."/>
            <person name="Hossain A."/>
            <person name="Karabika E."/>
            <person name="Karaffa L."/>
            <person name="Karanyi Z."/>
            <person name="Krasevec N."/>
            <person name="Kuo A."/>
            <person name="Kusch H."/>
            <person name="LaButti K."/>
            <person name="Lagendijk E.L."/>
            <person name="Lapidus A."/>
            <person name="Levasseur A."/>
            <person name="Lindquist E."/>
            <person name="Lipzen A."/>
            <person name="Logrieco A.F."/>
            <person name="MacCabe A."/>
            <person name="Maekelae M.R."/>
            <person name="Malavazi I."/>
            <person name="Melin P."/>
            <person name="Meyer V."/>
            <person name="Mielnichuk N."/>
            <person name="Miskei M."/>
            <person name="Molnar A.P."/>
            <person name="Mule G."/>
            <person name="Ngan C.Y."/>
            <person name="Orejas M."/>
            <person name="Orosz E."/>
            <person name="Ouedraogo J.P."/>
            <person name="Overkamp K.M."/>
            <person name="Park H.-S."/>
            <person name="Perrone G."/>
            <person name="Piumi F."/>
            <person name="Punt P.J."/>
            <person name="Ram A.F."/>
            <person name="Ramon A."/>
            <person name="Rauscher S."/>
            <person name="Record E."/>
            <person name="Riano-Pachon D.M."/>
            <person name="Robert V."/>
            <person name="Roehrig J."/>
            <person name="Ruller R."/>
            <person name="Salamov A."/>
            <person name="Salih N.S."/>
            <person name="Samson R.A."/>
            <person name="Sandor E."/>
            <person name="Sanguinetti M."/>
            <person name="Schuetze T."/>
            <person name="Sepcic K."/>
            <person name="Shelest E."/>
            <person name="Sherlock G."/>
            <person name="Sophianopoulou V."/>
            <person name="Squina F.M."/>
            <person name="Sun H."/>
            <person name="Susca A."/>
            <person name="Todd R.B."/>
            <person name="Tsang A."/>
            <person name="Unkles S.E."/>
            <person name="van de Wiele N."/>
            <person name="van Rossen-Uffink D."/>
            <person name="Oliveira J.V."/>
            <person name="Vesth T.C."/>
            <person name="Visser J."/>
            <person name="Yu J.-H."/>
            <person name="Zhou M."/>
            <person name="Andersen M.R."/>
            <person name="Archer D.B."/>
            <person name="Baker S.E."/>
            <person name="Benoit I."/>
            <person name="Brakhage A.A."/>
            <person name="Braus G.H."/>
            <person name="Fischer R."/>
            <person name="Frisvad J.C."/>
            <person name="Goldman G.H."/>
            <person name="Houbraken J."/>
            <person name="Oakley B."/>
            <person name="Pocsi I."/>
            <person name="Scazzocchio C."/>
            <person name="Seiboth B."/>
            <person name="vanKuyk P.A."/>
            <person name="Wortman J."/>
            <person name="Dyer P.S."/>
            <person name="Grigoriev I.V."/>
        </authorList>
    </citation>
    <scope>NUCLEOTIDE SEQUENCE [LARGE SCALE GENOMIC DNA]</scope>
    <source>
        <strain evidence="12">DTO 134E9</strain>
    </source>
</reference>
<keyword evidence="7 9" id="KW-0503">Monooxygenase</keyword>
<evidence type="ECO:0000256" key="10">
    <source>
        <dbReference type="SAM" id="SignalP"/>
    </source>
</evidence>
<evidence type="ECO:0000256" key="7">
    <source>
        <dbReference type="ARBA" id="ARBA00023033"/>
    </source>
</evidence>
<gene>
    <name evidence="11" type="ORF">ASPWEDRAFT_32030</name>
</gene>
<proteinExistence type="inferred from homology"/>
<dbReference type="GO" id="GO:0016705">
    <property type="term" value="F:oxidoreductase activity, acting on paired donors, with incorporation or reduction of molecular oxygen"/>
    <property type="evidence" value="ECO:0007669"/>
    <property type="project" value="InterPro"/>
</dbReference>
<dbReference type="PROSITE" id="PS00086">
    <property type="entry name" value="CYTOCHROME_P450"/>
    <property type="match status" value="1"/>
</dbReference>
<protein>
    <recommendedName>
        <fullName evidence="13">Cytochrome P450</fullName>
    </recommendedName>
</protein>
<dbReference type="GeneID" id="63749452"/>
<dbReference type="EMBL" id="KV878216">
    <property type="protein sequence ID" value="OJJ31386.1"/>
    <property type="molecule type" value="Genomic_DNA"/>
</dbReference>
<dbReference type="RefSeq" id="XP_040685063.1">
    <property type="nucleotide sequence ID" value="XM_040833604.1"/>
</dbReference>
<evidence type="ECO:0000256" key="8">
    <source>
        <dbReference type="PIRSR" id="PIRSR602401-1"/>
    </source>
</evidence>
<dbReference type="VEuPathDB" id="FungiDB:ASPWEDRAFT_32030"/>
<dbReference type="InterPro" id="IPR050364">
    <property type="entry name" value="Cytochrome_P450_fung"/>
</dbReference>
<keyword evidence="4 8" id="KW-0479">Metal-binding</keyword>
<dbReference type="Gene3D" id="1.10.630.10">
    <property type="entry name" value="Cytochrome P450"/>
    <property type="match status" value="1"/>
</dbReference>
<comment type="similarity">
    <text evidence="2 9">Belongs to the cytochrome P450 family.</text>
</comment>
<dbReference type="GO" id="GO:0020037">
    <property type="term" value="F:heme binding"/>
    <property type="evidence" value="ECO:0007669"/>
    <property type="project" value="InterPro"/>
</dbReference>
<evidence type="ECO:0000313" key="11">
    <source>
        <dbReference type="EMBL" id="OJJ31386.1"/>
    </source>
</evidence>
<comment type="cofactor">
    <cofactor evidence="1 8">
        <name>heme</name>
        <dbReference type="ChEBI" id="CHEBI:30413"/>
    </cofactor>
</comment>
<feature type="signal peptide" evidence="10">
    <location>
        <begin position="1"/>
        <end position="17"/>
    </location>
</feature>
<evidence type="ECO:0000256" key="3">
    <source>
        <dbReference type="ARBA" id="ARBA00022617"/>
    </source>
</evidence>
<organism evidence="11 12">
    <name type="scientific">Aspergillus wentii DTO 134E9</name>
    <dbReference type="NCBI Taxonomy" id="1073089"/>
    <lineage>
        <taxon>Eukaryota</taxon>
        <taxon>Fungi</taxon>
        <taxon>Dikarya</taxon>
        <taxon>Ascomycota</taxon>
        <taxon>Pezizomycotina</taxon>
        <taxon>Eurotiomycetes</taxon>
        <taxon>Eurotiomycetidae</taxon>
        <taxon>Eurotiales</taxon>
        <taxon>Aspergillaceae</taxon>
        <taxon>Aspergillus</taxon>
        <taxon>Aspergillus subgen. Cremei</taxon>
    </lineage>
</organism>
<evidence type="ECO:0000256" key="2">
    <source>
        <dbReference type="ARBA" id="ARBA00010617"/>
    </source>
</evidence>
<dbReference type="Proteomes" id="UP000184383">
    <property type="component" value="Unassembled WGS sequence"/>
</dbReference>
<sequence>MVAFYLVSLLLLCVIYAWHRQKQRLPPGPTPLPLIGNILQLPNKAPWEAMKELGAKYGPIMTVKFGFRTVIILNTRDAARDLLEKRANVYSSRPRMISFSEYLFRNTIPVAMPYTPEWLALHRLQLRILNPRAARASAHIQALSVKWFMSQLLDGTAIADKVAWLAVNASSTLVFGTPVGSATLSEAHEIGFIVAQIIDSICIENILVDLFPFLDRIPGVRQAGMKRGDAVLDTVSRTMDDKLYKAVHSPSWSMARGVYQNQPADMTWEGFRIGVVEMHLAASAGTPLTLNAIILMAALHPDEVRKVRDEIDRIVGSDRLPSLEDWDQLPLVHAFIAECLRFRTTVPFSMPHATTHDDEYMGYRIPSDALILANQWAYNNDEDAFDEPQKFNPQRWIHNPDLPRPSTFGFGKRMCPGRHSVEKVMFLVVASMMWGYDLTAKEGVTDEPVKGKSLVFQADLSGVRYSCRSAKYKEVIEREWNDVNPDAIANYEQLVTCTIEADVEKNKTRFNKSENTKFNINGPNLEGNPEVDTAQSREFKQIRDLFIFQVLKGYKYMMLPSLTYQEVLSS</sequence>
<evidence type="ECO:0000256" key="5">
    <source>
        <dbReference type="ARBA" id="ARBA00023002"/>
    </source>
</evidence>
<dbReference type="GO" id="GO:0005506">
    <property type="term" value="F:iron ion binding"/>
    <property type="evidence" value="ECO:0007669"/>
    <property type="project" value="InterPro"/>
</dbReference>
<evidence type="ECO:0008006" key="13">
    <source>
        <dbReference type="Google" id="ProtNLM"/>
    </source>
</evidence>
<evidence type="ECO:0000256" key="4">
    <source>
        <dbReference type="ARBA" id="ARBA00022723"/>
    </source>
</evidence>
<dbReference type="OrthoDB" id="1470350at2759"/>
<keyword evidence="3 8" id="KW-0349">Heme</keyword>
<evidence type="ECO:0000313" key="12">
    <source>
        <dbReference type="Proteomes" id="UP000184383"/>
    </source>
</evidence>
<dbReference type="Pfam" id="PF00067">
    <property type="entry name" value="p450"/>
    <property type="match status" value="1"/>
</dbReference>
<dbReference type="PANTHER" id="PTHR46300">
    <property type="entry name" value="P450, PUTATIVE (EUROFUNG)-RELATED-RELATED"/>
    <property type="match status" value="1"/>
</dbReference>
<dbReference type="PANTHER" id="PTHR46300:SF1">
    <property type="entry name" value="P450, PUTATIVE (EUROFUNG)-RELATED"/>
    <property type="match status" value="1"/>
</dbReference>
<keyword evidence="5 9" id="KW-0560">Oxidoreductase</keyword>
<dbReference type="InterPro" id="IPR036396">
    <property type="entry name" value="Cyt_P450_sf"/>
</dbReference>
<accession>A0A1L9R8Z1</accession>
<name>A0A1L9R8Z1_ASPWE</name>
<dbReference type="InterPro" id="IPR002401">
    <property type="entry name" value="Cyt_P450_E_grp-I"/>
</dbReference>
<dbReference type="PRINTS" id="PR00463">
    <property type="entry name" value="EP450I"/>
</dbReference>
<dbReference type="STRING" id="1073089.A0A1L9R8Z1"/>
<feature type="binding site" description="axial binding residue" evidence="8">
    <location>
        <position position="415"/>
    </location>
    <ligand>
        <name>heme</name>
        <dbReference type="ChEBI" id="CHEBI:30413"/>
    </ligand>
    <ligandPart>
        <name>Fe</name>
        <dbReference type="ChEBI" id="CHEBI:18248"/>
    </ligandPart>
</feature>